<dbReference type="RefSeq" id="WP_194137705.1">
    <property type="nucleotide sequence ID" value="NZ_JADFFK010000033.1"/>
</dbReference>
<accession>A0ABR9X9Z4</accession>
<proteinExistence type="predicted"/>
<keyword evidence="2" id="KW-1185">Reference proteome</keyword>
<comment type="caution">
    <text evidence="1">The sequence shown here is derived from an EMBL/GenBank/DDBJ whole genome shotgun (WGS) entry which is preliminary data.</text>
</comment>
<reference evidence="1 2" key="1">
    <citation type="journal article" date="2021" name="Int. J. Syst. Evol. Microbiol.">
        <title>Salipiger mangrovisoli sp. nov., isolated from mangrove soil and the proposal for the reclassification of Paraphaeobacter pallidus as Salipiger pallidus comb. nov.</title>
        <authorList>
            <person name="Du J."/>
            <person name="Liu Y."/>
            <person name="Pei T."/>
            <person name="Deng M.R."/>
            <person name="Zhu H."/>
        </authorList>
    </citation>
    <scope>NUCLEOTIDE SEQUENCE [LARGE SCALE GENOMIC DNA]</scope>
    <source>
        <strain evidence="1 2">6D45A</strain>
    </source>
</reference>
<evidence type="ECO:0000313" key="1">
    <source>
        <dbReference type="EMBL" id="MBE9640435.1"/>
    </source>
</evidence>
<sequence>MSDTFANHAAGLSSPAEQAFAITPDDAADLATATRALCVAGNGTVQVTTLGGSTATLYLAAGVPFPVRVSRVWASGTTATGIVGLA</sequence>
<protein>
    <submittedName>
        <fullName evidence="1">Uncharacterized protein</fullName>
    </submittedName>
</protein>
<evidence type="ECO:0000313" key="2">
    <source>
        <dbReference type="Proteomes" id="UP000607796"/>
    </source>
</evidence>
<dbReference type="Proteomes" id="UP000607796">
    <property type="component" value="Unassembled WGS sequence"/>
</dbReference>
<name>A0ABR9X9Z4_9RHOB</name>
<dbReference type="EMBL" id="JADFFK010000033">
    <property type="protein sequence ID" value="MBE9640435.1"/>
    <property type="molecule type" value="Genomic_DNA"/>
</dbReference>
<gene>
    <name evidence="1" type="ORF">IQ782_26630</name>
</gene>
<organism evidence="1 2">
    <name type="scientific">Salipiger mangrovisoli</name>
    <dbReference type="NCBI Taxonomy" id="2865933"/>
    <lineage>
        <taxon>Bacteria</taxon>
        <taxon>Pseudomonadati</taxon>
        <taxon>Pseudomonadota</taxon>
        <taxon>Alphaproteobacteria</taxon>
        <taxon>Rhodobacterales</taxon>
        <taxon>Roseobacteraceae</taxon>
        <taxon>Salipiger</taxon>
    </lineage>
</organism>